<feature type="transmembrane region" description="Helical" evidence="1">
    <location>
        <begin position="76"/>
        <end position="96"/>
    </location>
</feature>
<evidence type="ECO:0000313" key="2">
    <source>
        <dbReference type="EMBL" id="QIP13307.1"/>
    </source>
</evidence>
<dbReference type="RefSeq" id="WP_167208249.1">
    <property type="nucleotide sequence ID" value="NZ_CP050063.1"/>
</dbReference>
<protein>
    <submittedName>
        <fullName evidence="2">Uncharacterized protein</fullName>
    </submittedName>
</protein>
<name>A0A6G9ALI5_9BACT</name>
<feature type="transmembrane region" description="Helical" evidence="1">
    <location>
        <begin position="12"/>
        <end position="32"/>
    </location>
</feature>
<keyword evidence="3" id="KW-1185">Reference proteome</keyword>
<feature type="transmembrane region" description="Helical" evidence="1">
    <location>
        <begin position="44"/>
        <end position="70"/>
    </location>
</feature>
<dbReference type="KEGG" id="spib:G8759_12045"/>
<accession>A0A6G9ALI5</accession>
<feature type="transmembrane region" description="Helical" evidence="1">
    <location>
        <begin position="210"/>
        <end position="230"/>
    </location>
</feature>
<feature type="transmembrane region" description="Helical" evidence="1">
    <location>
        <begin position="108"/>
        <end position="127"/>
    </location>
</feature>
<sequence>MLPNLAYLTTEPPFWLAVCFAIVTALTLAGFMRAVHRAKPSLTIAVFAGLFAWLFLLGLLASQGFFTLLGPTPPRLFLAVLVPLLLISGLFVSANGRRFLDALPLSTLTYLNSIRVFVELILYGLYIHHQIPELMTFEGRNFDILAGLTAPVIAYFSFNKPILPKQWLFVWNVCSLLLLLNIVIHAMLSAPSPLQQVAFDQPNIGVLKFPFIWLPGFVVPVILLGHFVSLRHLRATNFPD</sequence>
<feature type="transmembrane region" description="Helical" evidence="1">
    <location>
        <begin position="139"/>
        <end position="156"/>
    </location>
</feature>
<evidence type="ECO:0000313" key="3">
    <source>
        <dbReference type="Proteomes" id="UP000501802"/>
    </source>
</evidence>
<proteinExistence type="predicted"/>
<organism evidence="2 3">
    <name type="scientific">Spirosoma aureum</name>
    <dbReference type="NCBI Taxonomy" id="2692134"/>
    <lineage>
        <taxon>Bacteria</taxon>
        <taxon>Pseudomonadati</taxon>
        <taxon>Bacteroidota</taxon>
        <taxon>Cytophagia</taxon>
        <taxon>Cytophagales</taxon>
        <taxon>Cytophagaceae</taxon>
        <taxon>Spirosoma</taxon>
    </lineage>
</organism>
<evidence type="ECO:0000256" key="1">
    <source>
        <dbReference type="SAM" id="Phobius"/>
    </source>
</evidence>
<keyword evidence="1" id="KW-0812">Transmembrane</keyword>
<keyword evidence="1" id="KW-1133">Transmembrane helix</keyword>
<dbReference type="EMBL" id="CP050063">
    <property type="protein sequence ID" value="QIP13307.1"/>
    <property type="molecule type" value="Genomic_DNA"/>
</dbReference>
<dbReference type="Proteomes" id="UP000501802">
    <property type="component" value="Chromosome"/>
</dbReference>
<dbReference type="AlphaFoldDB" id="A0A6G9ALI5"/>
<gene>
    <name evidence="2" type="ORF">G8759_12045</name>
</gene>
<keyword evidence="1" id="KW-0472">Membrane</keyword>
<reference evidence="2 3" key="1">
    <citation type="submission" date="2020-03" db="EMBL/GenBank/DDBJ databases">
        <authorList>
            <person name="Kim M.K."/>
        </authorList>
    </citation>
    <scope>NUCLEOTIDE SEQUENCE [LARGE SCALE GENOMIC DNA]</scope>
    <source>
        <strain evidence="2 3">BT328</strain>
    </source>
</reference>
<feature type="transmembrane region" description="Helical" evidence="1">
    <location>
        <begin position="168"/>
        <end position="190"/>
    </location>
</feature>